<name>A0A402ANY7_9CHLR</name>
<comment type="caution">
    <text evidence="2">The sequence shown here is derived from an EMBL/GenBank/DDBJ whole genome shotgun (WGS) entry which is preliminary data.</text>
</comment>
<evidence type="ECO:0000313" key="3">
    <source>
        <dbReference type="Proteomes" id="UP000287188"/>
    </source>
</evidence>
<keyword evidence="1" id="KW-0812">Transmembrane</keyword>
<dbReference type="AlphaFoldDB" id="A0A402ANY7"/>
<accession>A0A402ANY7</accession>
<feature type="transmembrane region" description="Helical" evidence="1">
    <location>
        <begin position="52"/>
        <end position="74"/>
    </location>
</feature>
<dbReference type="EMBL" id="BIFS01000001">
    <property type="protein sequence ID" value="GCE20911.1"/>
    <property type="molecule type" value="Genomic_DNA"/>
</dbReference>
<organism evidence="2 3">
    <name type="scientific">Dictyobacter kobayashii</name>
    <dbReference type="NCBI Taxonomy" id="2014872"/>
    <lineage>
        <taxon>Bacteria</taxon>
        <taxon>Bacillati</taxon>
        <taxon>Chloroflexota</taxon>
        <taxon>Ktedonobacteria</taxon>
        <taxon>Ktedonobacterales</taxon>
        <taxon>Dictyobacteraceae</taxon>
        <taxon>Dictyobacter</taxon>
    </lineage>
</organism>
<keyword evidence="1" id="KW-0472">Membrane</keyword>
<gene>
    <name evidence="2" type="ORF">KDK_47110</name>
</gene>
<evidence type="ECO:0000313" key="2">
    <source>
        <dbReference type="EMBL" id="GCE20911.1"/>
    </source>
</evidence>
<dbReference type="Proteomes" id="UP000287188">
    <property type="component" value="Unassembled WGS sequence"/>
</dbReference>
<protein>
    <recommendedName>
        <fullName evidence="4">PrgI family protein</fullName>
    </recommendedName>
</protein>
<proteinExistence type="predicted"/>
<reference evidence="3" key="1">
    <citation type="submission" date="2018-12" db="EMBL/GenBank/DDBJ databases">
        <title>Tengunoibacter tsumagoiensis gen. nov., sp. nov., Dictyobacter kobayashii sp. nov., D. alpinus sp. nov., and D. joshuensis sp. nov. and description of Dictyobacteraceae fam. nov. within the order Ktedonobacterales isolated from Tengu-no-mugimeshi.</title>
        <authorList>
            <person name="Wang C.M."/>
            <person name="Zheng Y."/>
            <person name="Sakai Y."/>
            <person name="Toyoda A."/>
            <person name="Minakuchi Y."/>
            <person name="Abe K."/>
            <person name="Yokota A."/>
            <person name="Yabe S."/>
        </authorList>
    </citation>
    <scope>NUCLEOTIDE SEQUENCE [LARGE SCALE GENOMIC DNA]</scope>
    <source>
        <strain evidence="3">Uno11</strain>
    </source>
</reference>
<keyword evidence="3" id="KW-1185">Reference proteome</keyword>
<evidence type="ECO:0008006" key="4">
    <source>
        <dbReference type="Google" id="ProtNLM"/>
    </source>
</evidence>
<keyword evidence="1" id="KW-1133">Transmembrane helix</keyword>
<dbReference type="InterPro" id="IPR024414">
    <property type="entry name" value="Uncharacterised_PrgI"/>
</dbReference>
<dbReference type="RefSeq" id="WP_126552501.1">
    <property type="nucleotide sequence ID" value="NZ_BIFS01000001.1"/>
</dbReference>
<evidence type="ECO:0000256" key="1">
    <source>
        <dbReference type="SAM" id="Phobius"/>
    </source>
</evidence>
<sequence length="126" mass="14070">MSNYKHKIPIHLEVADHIILGLTVRQLLLIGSGIALGYTLWNSLAFLNSSDIGMICNMLCSLVPVAIGMAAAFLQPAARGLEQWAMVWLLYILTPKIYLWNPLPDEILAPVAHTKTPVFEREEEDE</sequence>
<dbReference type="Pfam" id="PF12666">
    <property type="entry name" value="PrgI"/>
    <property type="match status" value="1"/>
</dbReference>
<feature type="transmembrane region" description="Helical" evidence="1">
    <location>
        <begin position="27"/>
        <end position="46"/>
    </location>
</feature>
<dbReference type="OrthoDB" id="161497at2"/>